<keyword evidence="4" id="KW-0804">Transcription</keyword>
<dbReference type="Gene3D" id="1.10.10.10">
    <property type="entry name" value="Winged helix-like DNA-binding domain superfamily/Winged helix DNA-binding domain"/>
    <property type="match status" value="1"/>
</dbReference>
<dbReference type="SUPFAM" id="SSF46785">
    <property type="entry name" value="Winged helix' DNA-binding domain"/>
    <property type="match status" value="1"/>
</dbReference>
<gene>
    <name evidence="6" type="ORF">FTW19_13890</name>
</gene>
<dbReference type="Proteomes" id="UP000321820">
    <property type="component" value="Chromosome"/>
</dbReference>
<organism evidence="6 7">
    <name type="scientific">Terriglobus albidus</name>
    <dbReference type="NCBI Taxonomy" id="1592106"/>
    <lineage>
        <taxon>Bacteria</taxon>
        <taxon>Pseudomonadati</taxon>
        <taxon>Acidobacteriota</taxon>
        <taxon>Terriglobia</taxon>
        <taxon>Terriglobales</taxon>
        <taxon>Acidobacteriaceae</taxon>
        <taxon>Terriglobus</taxon>
    </lineage>
</organism>
<dbReference type="InterPro" id="IPR036390">
    <property type="entry name" value="WH_DNA-bd_sf"/>
</dbReference>
<evidence type="ECO:0000259" key="5">
    <source>
        <dbReference type="PROSITE" id="PS50931"/>
    </source>
</evidence>
<dbReference type="OrthoDB" id="9803735at2"/>
<dbReference type="InterPro" id="IPR000847">
    <property type="entry name" value="LysR_HTH_N"/>
</dbReference>
<dbReference type="Pfam" id="PF03466">
    <property type="entry name" value="LysR_substrate"/>
    <property type="match status" value="1"/>
</dbReference>
<comment type="similarity">
    <text evidence="1">Belongs to the LysR transcriptional regulatory family.</text>
</comment>
<dbReference type="KEGG" id="talb:FTW19_13890"/>
<protein>
    <submittedName>
        <fullName evidence="6">LysR family transcriptional regulator</fullName>
    </submittedName>
</protein>
<proteinExistence type="inferred from homology"/>
<dbReference type="GO" id="GO:0003700">
    <property type="term" value="F:DNA-binding transcription factor activity"/>
    <property type="evidence" value="ECO:0007669"/>
    <property type="project" value="InterPro"/>
</dbReference>
<name>A0A5B9EBC1_9BACT</name>
<dbReference type="PANTHER" id="PTHR30126">
    <property type="entry name" value="HTH-TYPE TRANSCRIPTIONAL REGULATOR"/>
    <property type="match status" value="1"/>
</dbReference>
<keyword evidence="3" id="KW-0238">DNA-binding</keyword>
<accession>A0A5B9EBC1</accession>
<dbReference type="AlphaFoldDB" id="A0A5B9EBC1"/>
<feature type="domain" description="HTH lysR-type" evidence="5">
    <location>
        <begin position="15"/>
        <end position="72"/>
    </location>
</feature>
<dbReference type="InterPro" id="IPR036388">
    <property type="entry name" value="WH-like_DNA-bd_sf"/>
</dbReference>
<dbReference type="Gene3D" id="3.40.190.290">
    <property type="match status" value="1"/>
</dbReference>
<reference evidence="6 7" key="1">
    <citation type="submission" date="2019-08" db="EMBL/GenBank/DDBJ databases">
        <title>Complete genome sequence of Terriglobus albidus strain ORNL.</title>
        <authorList>
            <person name="Podar M."/>
        </authorList>
    </citation>
    <scope>NUCLEOTIDE SEQUENCE [LARGE SCALE GENOMIC DNA]</scope>
    <source>
        <strain evidence="6 7">ORNL</strain>
    </source>
</reference>
<sequence length="311" mass="34983">MLLYRYKERLSEGTMNLNHLKMLQVLEQAGSISAAAEELATSQPRLTQQLQQVERELGTTLFHRSPRGLELSESGRAFLVYAKRISAMYDAGHAAVRRLGEGAGKTLRLGISITASMQFVPADLLAFHREHPDVQVSVTRSLPKHLVRGLENERFDLCLGLELPESPLFVREDVFRTRMVGFSSRETAVPESLTLEEFCRHPLVLPPRTCGTRTLIDDALRRGKVKAQVVMEVDDVATILSVVKAGVAVTILPSIVPSASKMLQFSEFRDFEGEARGYFLYPRRTTPEAETFIRIARERIRAHPDWNAPEN</sequence>
<evidence type="ECO:0000256" key="1">
    <source>
        <dbReference type="ARBA" id="ARBA00009437"/>
    </source>
</evidence>
<dbReference type="EMBL" id="CP042806">
    <property type="protein sequence ID" value="QEE28994.1"/>
    <property type="molecule type" value="Genomic_DNA"/>
</dbReference>
<evidence type="ECO:0000313" key="6">
    <source>
        <dbReference type="EMBL" id="QEE28994.1"/>
    </source>
</evidence>
<dbReference type="Pfam" id="PF00126">
    <property type="entry name" value="HTH_1"/>
    <property type="match status" value="1"/>
</dbReference>
<evidence type="ECO:0000256" key="2">
    <source>
        <dbReference type="ARBA" id="ARBA00023015"/>
    </source>
</evidence>
<evidence type="ECO:0000256" key="3">
    <source>
        <dbReference type="ARBA" id="ARBA00023125"/>
    </source>
</evidence>
<dbReference type="PANTHER" id="PTHR30126:SF40">
    <property type="entry name" value="HTH-TYPE TRANSCRIPTIONAL REGULATOR GLTR"/>
    <property type="match status" value="1"/>
</dbReference>
<keyword evidence="2" id="KW-0805">Transcription regulation</keyword>
<keyword evidence="7" id="KW-1185">Reference proteome</keyword>
<dbReference type="SUPFAM" id="SSF53850">
    <property type="entry name" value="Periplasmic binding protein-like II"/>
    <property type="match status" value="1"/>
</dbReference>
<dbReference type="CDD" id="cd05466">
    <property type="entry name" value="PBP2_LTTR_substrate"/>
    <property type="match status" value="1"/>
</dbReference>
<dbReference type="PRINTS" id="PR00039">
    <property type="entry name" value="HTHLYSR"/>
</dbReference>
<evidence type="ECO:0000256" key="4">
    <source>
        <dbReference type="ARBA" id="ARBA00023163"/>
    </source>
</evidence>
<dbReference type="GO" id="GO:0000976">
    <property type="term" value="F:transcription cis-regulatory region binding"/>
    <property type="evidence" value="ECO:0007669"/>
    <property type="project" value="TreeGrafter"/>
</dbReference>
<evidence type="ECO:0000313" key="7">
    <source>
        <dbReference type="Proteomes" id="UP000321820"/>
    </source>
</evidence>
<dbReference type="InterPro" id="IPR005119">
    <property type="entry name" value="LysR_subst-bd"/>
</dbReference>
<dbReference type="PROSITE" id="PS50931">
    <property type="entry name" value="HTH_LYSR"/>
    <property type="match status" value="1"/>
</dbReference>